<organism evidence="6 7">
    <name type="scientific">Lacipirellula limnantheis</name>
    <dbReference type="NCBI Taxonomy" id="2528024"/>
    <lineage>
        <taxon>Bacteria</taxon>
        <taxon>Pseudomonadati</taxon>
        <taxon>Planctomycetota</taxon>
        <taxon>Planctomycetia</taxon>
        <taxon>Pirellulales</taxon>
        <taxon>Lacipirellulaceae</taxon>
        <taxon>Lacipirellula</taxon>
    </lineage>
</organism>
<evidence type="ECO:0000313" key="7">
    <source>
        <dbReference type="Proteomes" id="UP000317909"/>
    </source>
</evidence>
<evidence type="ECO:0000256" key="3">
    <source>
        <dbReference type="ARBA" id="ARBA00022833"/>
    </source>
</evidence>
<accession>A0A517U2B6</accession>
<dbReference type="Gene3D" id="3.90.180.10">
    <property type="entry name" value="Medium-chain alcohol dehydrogenases, catalytic domain"/>
    <property type="match status" value="1"/>
</dbReference>
<dbReference type="SUPFAM" id="SSF50129">
    <property type="entry name" value="GroES-like"/>
    <property type="match status" value="1"/>
</dbReference>
<name>A0A517U2B6_9BACT</name>
<dbReference type="KEGG" id="llh:I41_39530"/>
<dbReference type="Pfam" id="PF08240">
    <property type="entry name" value="ADH_N"/>
    <property type="match status" value="1"/>
</dbReference>
<dbReference type="CDD" id="cd08283">
    <property type="entry name" value="FDH_like_1"/>
    <property type="match status" value="1"/>
</dbReference>
<keyword evidence="4 6" id="KW-0560">Oxidoreductase</keyword>
<keyword evidence="2" id="KW-0479">Metal-binding</keyword>
<protein>
    <submittedName>
        <fullName evidence="6">Glutathione-independent formaldehyde dehydrogenase</fullName>
        <ecNumber evidence="6">1.2.1.46</ecNumber>
    </submittedName>
</protein>
<evidence type="ECO:0000256" key="4">
    <source>
        <dbReference type="ARBA" id="ARBA00023002"/>
    </source>
</evidence>
<keyword evidence="3" id="KW-0862">Zinc</keyword>
<dbReference type="Gene3D" id="3.40.50.720">
    <property type="entry name" value="NAD(P)-binding Rossmann-like Domain"/>
    <property type="match status" value="1"/>
</dbReference>
<evidence type="ECO:0000259" key="5">
    <source>
        <dbReference type="Pfam" id="PF08240"/>
    </source>
</evidence>
<dbReference type="GO" id="GO:0018467">
    <property type="term" value="F:formaldehyde dehydrogenase (NAD+) activity"/>
    <property type="evidence" value="ECO:0007669"/>
    <property type="project" value="UniProtKB-EC"/>
</dbReference>
<dbReference type="Proteomes" id="UP000317909">
    <property type="component" value="Chromosome"/>
</dbReference>
<dbReference type="EMBL" id="CP036339">
    <property type="protein sequence ID" value="QDT74753.1"/>
    <property type="molecule type" value="Genomic_DNA"/>
</dbReference>
<dbReference type="OrthoDB" id="239596at2"/>
<dbReference type="InterPro" id="IPR036291">
    <property type="entry name" value="NAD(P)-bd_dom_sf"/>
</dbReference>
<dbReference type="PROSITE" id="PS00059">
    <property type="entry name" value="ADH_ZINC"/>
    <property type="match status" value="1"/>
</dbReference>
<dbReference type="InterPro" id="IPR011032">
    <property type="entry name" value="GroES-like_sf"/>
</dbReference>
<sequence>MKALTWCAPYKVSVEEVPQPKILNQRDAIIRVTSTCICGSDLHLVDGFIPFMKPGDILGHEPMGIVEELGPGVDQSKIRVGDRVVVPFMISCGECFFCRRQLYSCCDNTNPKSSIGEAMHGQATAGVFGYSHLTGGYAGGQAEFLRVPFADFNLQKMPQEFTDEQLVFLTDIYPTGYMAAWQCDIKPDDTVAIWGCGPVGQFTIRSAALLGAGQIIAIDDEQKVPERMQMARDGGAITIDMHDEYVYDRLMDLTGGIGPDACIDAVGMEAHGYTAIESLYDKVKTNLFMETERPHAFRQAAMCCRKGGTLSVPGVYGGFADKIPLGAIMNKGLTIKTGQTHVHRFVPELLEHVKQGRIDPSFVVTHRLPLSEAPRAYDMFRAKEDGCIKVVLDPAA</sequence>
<dbReference type="AlphaFoldDB" id="A0A517U2B6"/>
<reference evidence="6 7" key="1">
    <citation type="submission" date="2019-02" db="EMBL/GenBank/DDBJ databases">
        <title>Deep-cultivation of Planctomycetes and their phenomic and genomic characterization uncovers novel biology.</title>
        <authorList>
            <person name="Wiegand S."/>
            <person name="Jogler M."/>
            <person name="Boedeker C."/>
            <person name="Pinto D."/>
            <person name="Vollmers J."/>
            <person name="Rivas-Marin E."/>
            <person name="Kohn T."/>
            <person name="Peeters S.H."/>
            <person name="Heuer A."/>
            <person name="Rast P."/>
            <person name="Oberbeckmann S."/>
            <person name="Bunk B."/>
            <person name="Jeske O."/>
            <person name="Meyerdierks A."/>
            <person name="Storesund J.E."/>
            <person name="Kallscheuer N."/>
            <person name="Luecker S."/>
            <person name="Lage O.M."/>
            <person name="Pohl T."/>
            <person name="Merkel B.J."/>
            <person name="Hornburger P."/>
            <person name="Mueller R.-W."/>
            <person name="Bruemmer F."/>
            <person name="Labrenz M."/>
            <person name="Spormann A.M."/>
            <person name="Op den Camp H."/>
            <person name="Overmann J."/>
            <person name="Amann R."/>
            <person name="Jetten M.S.M."/>
            <person name="Mascher T."/>
            <person name="Medema M.H."/>
            <person name="Devos D.P."/>
            <person name="Kaster A.-K."/>
            <person name="Ovreas L."/>
            <person name="Rohde M."/>
            <person name="Galperin M.Y."/>
            <person name="Jogler C."/>
        </authorList>
    </citation>
    <scope>NUCLEOTIDE SEQUENCE [LARGE SCALE GENOMIC DNA]</scope>
    <source>
        <strain evidence="6 7">I41</strain>
    </source>
</reference>
<comment type="cofactor">
    <cofactor evidence="1">
        <name>Zn(2+)</name>
        <dbReference type="ChEBI" id="CHEBI:29105"/>
    </cofactor>
</comment>
<evidence type="ECO:0000313" key="6">
    <source>
        <dbReference type="EMBL" id="QDT74753.1"/>
    </source>
</evidence>
<evidence type="ECO:0000256" key="1">
    <source>
        <dbReference type="ARBA" id="ARBA00001947"/>
    </source>
</evidence>
<evidence type="ECO:0000256" key="2">
    <source>
        <dbReference type="ARBA" id="ARBA00022723"/>
    </source>
</evidence>
<dbReference type="InterPro" id="IPR013154">
    <property type="entry name" value="ADH-like_N"/>
</dbReference>
<dbReference type="RefSeq" id="WP_145434487.1">
    <property type="nucleotide sequence ID" value="NZ_CP036339.1"/>
</dbReference>
<dbReference type="PANTHER" id="PTHR42813">
    <property type="entry name" value="ZINC-TYPE ALCOHOL DEHYDROGENASE-LIKE"/>
    <property type="match status" value="1"/>
</dbReference>
<dbReference type="EC" id="1.2.1.46" evidence="6"/>
<dbReference type="SUPFAM" id="SSF51735">
    <property type="entry name" value="NAD(P)-binding Rossmann-fold domains"/>
    <property type="match status" value="1"/>
</dbReference>
<feature type="domain" description="Alcohol dehydrogenase-like N-terminal" evidence="5">
    <location>
        <begin position="26"/>
        <end position="150"/>
    </location>
</feature>
<dbReference type="GO" id="GO:0008270">
    <property type="term" value="F:zinc ion binding"/>
    <property type="evidence" value="ECO:0007669"/>
    <property type="project" value="InterPro"/>
</dbReference>
<gene>
    <name evidence="6" type="primary">fdhA</name>
    <name evidence="6" type="ORF">I41_39530</name>
</gene>
<dbReference type="InterPro" id="IPR002328">
    <property type="entry name" value="ADH_Zn_CS"/>
</dbReference>
<dbReference type="PANTHER" id="PTHR42813:SF2">
    <property type="entry name" value="DEHYDROGENASE, ZINC-CONTAINING, PUTATIVE (AFU_ORTHOLOGUE AFUA_2G02810)-RELATED"/>
    <property type="match status" value="1"/>
</dbReference>
<keyword evidence="7" id="KW-1185">Reference proteome</keyword>
<proteinExistence type="predicted"/>